<dbReference type="GO" id="GO:0000287">
    <property type="term" value="F:magnesium ion binding"/>
    <property type="evidence" value="ECO:0007669"/>
    <property type="project" value="UniProtKB-UniRule"/>
</dbReference>
<dbReference type="PANTHER" id="PTHR11846:SF0">
    <property type="entry name" value="ADENYLOSUCCINATE SYNTHETASE"/>
    <property type="match status" value="1"/>
</dbReference>
<dbReference type="FunFam" id="3.90.170.10:FF:000001">
    <property type="entry name" value="Adenylosuccinate synthetase"/>
    <property type="match status" value="1"/>
</dbReference>
<proteinExistence type="inferred from homology"/>
<dbReference type="EC" id="6.3.4.4" evidence="8"/>
<evidence type="ECO:0000256" key="2">
    <source>
        <dbReference type="ARBA" id="ARBA00022598"/>
    </source>
</evidence>
<feature type="binding site" evidence="8">
    <location>
        <begin position="333"/>
        <end position="335"/>
    </location>
    <ligand>
        <name>GTP</name>
        <dbReference type="ChEBI" id="CHEBI:37565"/>
    </ligand>
</feature>
<sequence length="427" mass="46625">MGVTAVVGANWGDEGKGKITDYLASSADYVVRFQGGSNAGHTILNEWGKFALHLLPSGIFYQHVQNVIGPGVAVNLQGLVQELDNLARKRVPAPRLLIADRAQIVLPVHVLLDAAEEERLGFEQFGSTRSGIAPFYADKALKLGIQVADLANKPHLLTRIQQNLVLKNVLLQHVYNLPPIDAEELTNDLWNHARIIAPYVSDVSLVLQQALQRKSRIVLEGQLGALRDPDHGIYPFTTSSPTLAGFASVGAGTPAHTITRIIAVTKAYSTCVGAGPFVTELPPEQAQVLRERGGDAGEYGATTGRPRRIGWFDCVATKYGAAIQGATEVALTNLDVLSYLNEIPIATAYQIDGQNITHFPNTRALTRAVPVLEVMPGWRSDITQARRYSELPQKARQYVERLETLIDMPIRLISVGPHREQILYKGS</sequence>
<dbReference type="SUPFAM" id="SSF52540">
    <property type="entry name" value="P-loop containing nucleoside triphosphate hydrolases"/>
    <property type="match status" value="1"/>
</dbReference>
<feature type="active site" description="Proton acceptor" evidence="8">
    <location>
        <position position="13"/>
    </location>
</feature>
<comment type="similarity">
    <text evidence="8">Belongs to the adenylosuccinate synthetase family.</text>
</comment>
<dbReference type="AlphaFoldDB" id="A0A2T2WLJ8"/>
<evidence type="ECO:0000256" key="5">
    <source>
        <dbReference type="ARBA" id="ARBA00022755"/>
    </source>
</evidence>
<dbReference type="Gene3D" id="1.10.300.10">
    <property type="entry name" value="Adenylosuccinate Synthetase, subunit A, domain 2"/>
    <property type="match status" value="1"/>
</dbReference>
<evidence type="ECO:0000313" key="9">
    <source>
        <dbReference type="EMBL" id="PSR23111.1"/>
    </source>
</evidence>
<gene>
    <name evidence="8" type="primary">purA</name>
    <name evidence="9" type="ORF">C7B45_04005</name>
</gene>
<feature type="binding site" description="in other chain" evidence="8">
    <location>
        <position position="238"/>
    </location>
    <ligand>
        <name>IMP</name>
        <dbReference type="ChEBI" id="CHEBI:58053"/>
        <note>ligand shared between dimeric partners</note>
    </ligand>
</feature>
<feature type="binding site" description="in other chain" evidence="8">
    <location>
        <position position="128"/>
    </location>
    <ligand>
        <name>IMP</name>
        <dbReference type="ChEBI" id="CHEBI:58053"/>
        <note>ligand shared between dimeric partners</note>
    </ligand>
</feature>
<dbReference type="InterPro" id="IPR042109">
    <property type="entry name" value="Adenylosuccinate_synth_dom1"/>
</dbReference>
<dbReference type="EMBL" id="PXYV01000008">
    <property type="protein sequence ID" value="PSR23111.1"/>
    <property type="molecule type" value="Genomic_DNA"/>
</dbReference>
<comment type="catalytic activity">
    <reaction evidence="8">
        <text>IMP + L-aspartate + GTP = N(6)-(1,2-dicarboxyethyl)-AMP + GDP + phosphate + 2 H(+)</text>
        <dbReference type="Rhea" id="RHEA:15753"/>
        <dbReference type="ChEBI" id="CHEBI:15378"/>
        <dbReference type="ChEBI" id="CHEBI:29991"/>
        <dbReference type="ChEBI" id="CHEBI:37565"/>
        <dbReference type="ChEBI" id="CHEBI:43474"/>
        <dbReference type="ChEBI" id="CHEBI:57567"/>
        <dbReference type="ChEBI" id="CHEBI:58053"/>
        <dbReference type="ChEBI" id="CHEBI:58189"/>
        <dbReference type="EC" id="6.3.4.4"/>
    </reaction>
</comment>
<dbReference type="GO" id="GO:0005525">
    <property type="term" value="F:GTP binding"/>
    <property type="evidence" value="ECO:0007669"/>
    <property type="project" value="UniProtKB-UniRule"/>
</dbReference>
<keyword evidence="8" id="KW-0963">Cytoplasm</keyword>
<evidence type="ECO:0000256" key="6">
    <source>
        <dbReference type="ARBA" id="ARBA00022842"/>
    </source>
</evidence>
<name>A0A2T2WLJ8_9FIRM</name>
<feature type="binding site" description="in other chain" evidence="8">
    <location>
        <begin position="13"/>
        <end position="16"/>
    </location>
    <ligand>
        <name>IMP</name>
        <dbReference type="ChEBI" id="CHEBI:58053"/>
        <note>ligand shared between dimeric partners</note>
    </ligand>
</feature>
<feature type="binding site" evidence="8">
    <location>
        <position position="307"/>
    </location>
    <ligand>
        <name>GTP</name>
        <dbReference type="ChEBI" id="CHEBI:37565"/>
    </ligand>
</feature>
<dbReference type="Gene3D" id="3.40.440.10">
    <property type="entry name" value="Adenylosuccinate Synthetase, subunit A, domain 1"/>
    <property type="match status" value="1"/>
</dbReference>
<dbReference type="GO" id="GO:0005737">
    <property type="term" value="C:cytoplasm"/>
    <property type="evidence" value="ECO:0007669"/>
    <property type="project" value="UniProtKB-SubCell"/>
</dbReference>
<feature type="binding site" description="in other chain" evidence="8">
    <location>
        <begin position="38"/>
        <end position="41"/>
    </location>
    <ligand>
        <name>IMP</name>
        <dbReference type="ChEBI" id="CHEBI:58053"/>
        <note>ligand shared between dimeric partners</note>
    </ligand>
</feature>
<evidence type="ECO:0000313" key="10">
    <source>
        <dbReference type="Proteomes" id="UP000241848"/>
    </source>
</evidence>
<dbReference type="GO" id="GO:0004019">
    <property type="term" value="F:adenylosuccinate synthase activity"/>
    <property type="evidence" value="ECO:0007669"/>
    <property type="project" value="UniProtKB-UniRule"/>
</dbReference>
<dbReference type="NCBIfam" id="NF002223">
    <property type="entry name" value="PRK01117.1"/>
    <property type="match status" value="1"/>
</dbReference>
<evidence type="ECO:0000256" key="8">
    <source>
        <dbReference type="HAMAP-Rule" id="MF_00011"/>
    </source>
</evidence>
<keyword evidence="2 8" id="KW-0436">Ligase</keyword>
<dbReference type="HAMAP" id="MF_00011">
    <property type="entry name" value="Adenylosucc_synth"/>
    <property type="match status" value="1"/>
</dbReference>
<dbReference type="SMART" id="SM00788">
    <property type="entry name" value="Adenylsucc_synt"/>
    <property type="match status" value="1"/>
</dbReference>
<feature type="binding site" evidence="8">
    <location>
        <begin position="301"/>
        <end position="307"/>
    </location>
    <ligand>
        <name>substrate</name>
    </ligand>
</feature>
<dbReference type="InterPro" id="IPR042111">
    <property type="entry name" value="Adenylosuccinate_synth_dom3"/>
</dbReference>
<reference evidence="9 10" key="1">
    <citation type="journal article" date="2014" name="BMC Genomics">
        <title>Comparison of environmental and isolate Sulfobacillus genomes reveals diverse carbon, sulfur, nitrogen, and hydrogen metabolisms.</title>
        <authorList>
            <person name="Justice N.B."/>
            <person name="Norman A."/>
            <person name="Brown C.T."/>
            <person name="Singh A."/>
            <person name="Thomas B.C."/>
            <person name="Banfield J.F."/>
        </authorList>
    </citation>
    <scope>NUCLEOTIDE SEQUENCE [LARGE SCALE GENOMIC DNA]</scope>
    <source>
        <strain evidence="9">AMDSBA3</strain>
    </source>
</reference>
<evidence type="ECO:0000256" key="4">
    <source>
        <dbReference type="ARBA" id="ARBA00022741"/>
    </source>
</evidence>
<keyword evidence="5 8" id="KW-0658">Purine biosynthesis</keyword>
<comment type="pathway">
    <text evidence="8">Purine metabolism; AMP biosynthesis via de novo pathway; AMP from IMP: step 1/2.</text>
</comment>
<dbReference type="InterPro" id="IPR001114">
    <property type="entry name" value="Adenylosuccinate_synthetase"/>
</dbReference>
<comment type="cofactor">
    <cofactor evidence="8">
        <name>Mg(2+)</name>
        <dbReference type="ChEBI" id="CHEBI:18420"/>
    </cofactor>
    <text evidence="8">Binds 1 Mg(2+) ion per subunit.</text>
</comment>
<dbReference type="InterPro" id="IPR042110">
    <property type="entry name" value="Adenylosuccinate_synth_dom2"/>
</dbReference>
<dbReference type="CDD" id="cd03108">
    <property type="entry name" value="AdSS"/>
    <property type="match status" value="1"/>
</dbReference>
<accession>A0A2T2WLJ8</accession>
<dbReference type="NCBIfam" id="TIGR00184">
    <property type="entry name" value="purA"/>
    <property type="match status" value="1"/>
</dbReference>
<dbReference type="InterPro" id="IPR027417">
    <property type="entry name" value="P-loop_NTPase"/>
</dbReference>
<comment type="caution">
    <text evidence="9">The sequence shown here is derived from an EMBL/GenBank/DDBJ whole genome shotgun (WGS) entry which is preliminary data.</text>
</comment>
<feature type="binding site" evidence="8">
    <location>
        <position position="40"/>
    </location>
    <ligand>
        <name>Mg(2+)</name>
        <dbReference type="ChEBI" id="CHEBI:18420"/>
    </ligand>
</feature>
<evidence type="ECO:0000256" key="1">
    <source>
        <dbReference type="ARBA" id="ARBA00011738"/>
    </source>
</evidence>
<keyword evidence="3 8" id="KW-0479">Metal-binding</keyword>
<dbReference type="Proteomes" id="UP000241848">
    <property type="component" value="Unassembled WGS sequence"/>
</dbReference>
<protein>
    <recommendedName>
        <fullName evidence="8">Adenylosuccinate synthetase</fullName>
        <shortName evidence="8">AMPSase</shortName>
        <shortName evidence="8">AdSS</shortName>
        <ecNumber evidence="8">6.3.4.4</ecNumber>
    </recommendedName>
    <alternativeName>
        <fullName evidence="8">IMP--aspartate ligase</fullName>
    </alternativeName>
</protein>
<feature type="binding site" evidence="8">
    <location>
        <position position="13"/>
    </location>
    <ligand>
        <name>Mg(2+)</name>
        <dbReference type="ChEBI" id="CHEBI:18420"/>
    </ligand>
</feature>
<comment type="function">
    <text evidence="8">Plays an important role in the de novo pathway of purine nucleotide biosynthesis. Catalyzes the first committed step in the biosynthesis of AMP from IMP.</text>
</comment>
<comment type="subunit">
    <text evidence="1 8">Homodimer.</text>
</comment>
<keyword evidence="4 8" id="KW-0547">Nucleotide-binding</keyword>
<dbReference type="Pfam" id="PF00709">
    <property type="entry name" value="Adenylsucc_synt"/>
    <property type="match status" value="1"/>
</dbReference>
<dbReference type="GO" id="GO:0046040">
    <property type="term" value="P:IMP metabolic process"/>
    <property type="evidence" value="ECO:0007669"/>
    <property type="project" value="TreeGrafter"/>
</dbReference>
<evidence type="ECO:0000256" key="3">
    <source>
        <dbReference type="ARBA" id="ARBA00022723"/>
    </source>
</evidence>
<dbReference type="GO" id="GO:0044208">
    <property type="term" value="P:'de novo' AMP biosynthetic process"/>
    <property type="evidence" value="ECO:0007669"/>
    <property type="project" value="UniProtKB-UniRule"/>
</dbReference>
<feature type="binding site" evidence="8">
    <location>
        <begin position="12"/>
        <end position="18"/>
    </location>
    <ligand>
        <name>GTP</name>
        <dbReference type="ChEBI" id="CHEBI:37565"/>
    </ligand>
</feature>
<dbReference type="UniPathway" id="UPA00075">
    <property type="reaction ID" value="UER00335"/>
</dbReference>
<feature type="binding site" evidence="8">
    <location>
        <begin position="40"/>
        <end position="42"/>
    </location>
    <ligand>
        <name>GTP</name>
        <dbReference type="ChEBI" id="CHEBI:37565"/>
    </ligand>
</feature>
<comment type="caution">
    <text evidence="8">Lacks conserved residue(s) required for the propagation of feature annotation.</text>
</comment>
<feature type="binding site" evidence="8">
    <location>
        <position position="142"/>
    </location>
    <ligand>
        <name>IMP</name>
        <dbReference type="ChEBI" id="CHEBI:58053"/>
        <note>ligand shared between dimeric partners</note>
    </ligand>
</feature>
<evidence type="ECO:0000256" key="7">
    <source>
        <dbReference type="ARBA" id="ARBA00023134"/>
    </source>
</evidence>
<feature type="binding site" description="in other chain" evidence="8">
    <location>
        <position position="305"/>
    </location>
    <ligand>
        <name>IMP</name>
        <dbReference type="ChEBI" id="CHEBI:58053"/>
        <note>ligand shared between dimeric partners</note>
    </ligand>
</feature>
<keyword evidence="7 8" id="KW-0342">GTP-binding</keyword>
<organism evidence="9 10">
    <name type="scientific">Sulfobacillus acidophilus</name>
    <dbReference type="NCBI Taxonomy" id="53633"/>
    <lineage>
        <taxon>Bacteria</taxon>
        <taxon>Bacillati</taxon>
        <taxon>Bacillota</taxon>
        <taxon>Clostridia</taxon>
        <taxon>Eubacteriales</taxon>
        <taxon>Clostridiales Family XVII. Incertae Sedis</taxon>
        <taxon>Sulfobacillus</taxon>
    </lineage>
</organism>
<feature type="binding site" evidence="8">
    <location>
        <begin position="414"/>
        <end position="416"/>
    </location>
    <ligand>
        <name>GTP</name>
        <dbReference type="ChEBI" id="CHEBI:37565"/>
    </ligand>
</feature>
<dbReference type="Gene3D" id="3.90.170.10">
    <property type="entry name" value="Adenylosuccinate Synthetase, subunit A, domain 3"/>
    <property type="match status" value="1"/>
</dbReference>
<feature type="active site" description="Proton donor" evidence="8">
    <location>
        <position position="41"/>
    </location>
</feature>
<keyword evidence="6 8" id="KW-0460">Magnesium</keyword>
<comment type="subcellular location">
    <subcellularLocation>
        <location evidence="8">Cytoplasm</location>
    </subcellularLocation>
</comment>
<dbReference type="PANTHER" id="PTHR11846">
    <property type="entry name" value="ADENYLOSUCCINATE SYNTHETASE"/>
    <property type="match status" value="1"/>
</dbReference>